<evidence type="ECO:0000313" key="2">
    <source>
        <dbReference type="EMBL" id="OSX70351.1"/>
    </source>
</evidence>
<reference evidence="2 3" key="1">
    <citation type="submission" date="2017-03" db="EMBL/GenBank/DDBJ databases">
        <title>WGS assembly of Porphyra umbilicalis.</title>
        <authorList>
            <person name="Brawley S.H."/>
            <person name="Blouin N.A."/>
            <person name="Ficko-Blean E."/>
            <person name="Wheeler G.L."/>
            <person name="Lohr M."/>
            <person name="Goodson H.V."/>
            <person name="Jenkins J.W."/>
            <person name="Blaby-Haas C.E."/>
            <person name="Helliwell K.E."/>
            <person name="Chan C."/>
            <person name="Marriage T."/>
            <person name="Bhattacharya D."/>
            <person name="Klein A.S."/>
            <person name="Badis Y."/>
            <person name="Brodie J."/>
            <person name="Cao Y."/>
            <person name="Collen J."/>
            <person name="Dittami S.M."/>
            <person name="Gachon C.M."/>
            <person name="Green B.R."/>
            <person name="Karpowicz S."/>
            <person name="Kim J.W."/>
            <person name="Kudahl U."/>
            <person name="Lin S."/>
            <person name="Michel G."/>
            <person name="Mittag M."/>
            <person name="Olson B.J."/>
            <person name="Pangilinan J."/>
            <person name="Peng Y."/>
            <person name="Qiu H."/>
            <person name="Shu S."/>
            <person name="Singer J.T."/>
            <person name="Smith A.G."/>
            <person name="Sprecher B.N."/>
            <person name="Wagner V."/>
            <person name="Wang W."/>
            <person name="Wang Z.-Y."/>
            <person name="Yan J."/>
            <person name="Yarish C."/>
            <person name="Zoeuner-Riek S."/>
            <person name="Zhuang Y."/>
            <person name="Zou Y."/>
            <person name="Lindquist E.A."/>
            <person name="Grimwood J."/>
            <person name="Barry K."/>
            <person name="Rokhsar D.S."/>
            <person name="Schmutz J."/>
            <person name="Stiller J.W."/>
            <person name="Grossman A.R."/>
            <person name="Prochnik S.E."/>
        </authorList>
    </citation>
    <scope>NUCLEOTIDE SEQUENCE [LARGE SCALE GENOMIC DNA]</scope>
    <source>
        <strain evidence="2">4086291</strain>
    </source>
</reference>
<evidence type="ECO:0000313" key="3">
    <source>
        <dbReference type="Proteomes" id="UP000218209"/>
    </source>
</evidence>
<name>A0A1X6NP13_PORUM</name>
<organism evidence="2 3">
    <name type="scientific">Porphyra umbilicalis</name>
    <name type="common">Purple laver</name>
    <name type="synonym">Red alga</name>
    <dbReference type="NCBI Taxonomy" id="2786"/>
    <lineage>
        <taxon>Eukaryota</taxon>
        <taxon>Rhodophyta</taxon>
        <taxon>Bangiophyceae</taxon>
        <taxon>Bangiales</taxon>
        <taxon>Bangiaceae</taxon>
        <taxon>Porphyra</taxon>
    </lineage>
</organism>
<sequence>MGGVRMHSSGGTTPPASPECLMAASTWREPPCYLPVRPAGLRRFLSPVATLPLLAATAACGRWRGWCRHRSCGPPPCSPTFFSAGGAPSPHATNSDAVTPAAAIFAGAAAAAVPSPLRPRPLCIPRRVGDLRVRTSPDGLGMVHGGGDARREGGAVGAWARTR</sequence>
<evidence type="ECO:0000256" key="1">
    <source>
        <dbReference type="SAM" id="MobiDB-lite"/>
    </source>
</evidence>
<dbReference type="EMBL" id="KV919270">
    <property type="protein sequence ID" value="OSX70351.1"/>
    <property type="molecule type" value="Genomic_DNA"/>
</dbReference>
<gene>
    <name evidence="2" type="ORF">BU14_0780s0002</name>
</gene>
<protein>
    <submittedName>
        <fullName evidence="2">Uncharacterized protein</fullName>
    </submittedName>
</protein>
<proteinExistence type="predicted"/>
<keyword evidence="3" id="KW-1185">Reference proteome</keyword>
<feature type="region of interest" description="Disordered" evidence="1">
    <location>
        <begin position="139"/>
        <end position="163"/>
    </location>
</feature>
<accession>A0A1X6NP13</accession>
<dbReference type="AlphaFoldDB" id="A0A1X6NP13"/>
<dbReference type="Proteomes" id="UP000218209">
    <property type="component" value="Unassembled WGS sequence"/>
</dbReference>